<proteinExistence type="predicted"/>
<evidence type="ECO:0000313" key="2">
    <source>
        <dbReference type="Proteomes" id="UP000829196"/>
    </source>
</evidence>
<comment type="caution">
    <text evidence="1">The sequence shown here is derived from an EMBL/GenBank/DDBJ whole genome shotgun (WGS) entry which is preliminary data.</text>
</comment>
<dbReference type="Proteomes" id="UP000829196">
    <property type="component" value="Unassembled WGS sequence"/>
</dbReference>
<dbReference type="AlphaFoldDB" id="A0A8T3C9B6"/>
<reference evidence="1" key="1">
    <citation type="journal article" date="2022" name="Front. Genet.">
        <title>Chromosome-Scale Assembly of the Dendrobium nobile Genome Provides Insights Into the Molecular Mechanism of the Biosynthesis of the Medicinal Active Ingredient of Dendrobium.</title>
        <authorList>
            <person name="Xu Q."/>
            <person name="Niu S.-C."/>
            <person name="Li K.-L."/>
            <person name="Zheng P.-J."/>
            <person name="Zhang X.-J."/>
            <person name="Jia Y."/>
            <person name="Liu Y."/>
            <person name="Niu Y.-X."/>
            <person name="Yu L.-H."/>
            <person name="Chen D.-F."/>
            <person name="Zhang G.-Q."/>
        </authorList>
    </citation>
    <scope>NUCLEOTIDE SEQUENCE</scope>
    <source>
        <tissue evidence="1">Leaf</tissue>
    </source>
</reference>
<gene>
    <name evidence="1" type="ORF">KFK09_000700</name>
</gene>
<keyword evidence="2" id="KW-1185">Reference proteome</keyword>
<dbReference type="EMBL" id="JAGYWB010000001">
    <property type="protein sequence ID" value="KAI0531148.1"/>
    <property type="molecule type" value="Genomic_DNA"/>
</dbReference>
<evidence type="ECO:0000313" key="1">
    <source>
        <dbReference type="EMBL" id="KAI0531148.1"/>
    </source>
</evidence>
<protein>
    <submittedName>
        <fullName evidence="1">Uncharacterized protein</fullName>
    </submittedName>
</protein>
<name>A0A8T3C9B6_DENNO</name>
<accession>A0A8T3C9B6</accession>
<organism evidence="1 2">
    <name type="scientific">Dendrobium nobile</name>
    <name type="common">Orchid</name>
    <dbReference type="NCBI Taxonomy" id="94219"/>
    <lineage>
        <taxon>Eukaryota</taxon>
        <taxon>Viridiplantae</taxon>
        <taxon>Streptophyta</taxon>
        <taxon>Embryophyta</taxon>
        <taxon>Tracheophyta</taxon>
        <taxon>Spermatophyta</taxon>
        <taxon>Magnoliopsida</taxon>
        <taxon>Liliopsida</taxon>
        <taxon>Asparagales</taxon>
        <taxon>Orchidaceae</taxon>
        <taxon>Epidendroideae</taxon>
        <taxon>Malaxideae</taxon>
        <taxon>Dendrobiinae</taxon>
        <taxon>Dendrobium</taxon>
    </lineage>
</organism>
<sequence>MTMECPLKSSHKNDPINLPMLDTLYLTNNKTREKYRVSVEAIQKGMQVNKNITNRKFKVSIYKTYACYC</sequence>